<name>A0A166HVZ7_9AGAM</name>
<feature type="non-terminal residue" evidence="1">
    <location>
        <position position="1"/>
    </location>
</feature>
<protein>
    <submittedName>
        <fullName evidence="1">Uncharacterized protein</fullName>
    </submittedName>
</protein>
<proteinExistence type="predicted"/>
<gene>
    <name evidence="1" type="ORF">FIBSPDRAFT_862949</name>
</gene>
<dbReference type="Proteomes" id="UP000076532">
    <property type="component" value="Unassembled WGS sequence"/>
</dbReference>
<dbReference type="AlphaFoldDB" id="A0A166HVZ7"/>
<feature type="non-terminal residue" evidence="1">
    <location>
        <position position="85"/>
    </location>
</feature>
<organism evidence="1 2">
    <name type="scientific">Athelia psychrophila</name>
    <dbReference type="NCBI Taxonomy" id="1759441"/>
    <lineage>
        <taxon>Eukaryota</taxon>
        <taxon>Fungi</taxon>
        <taxon>Dikarya</taxon>
        <taxon>Basidiomycota</taxon>
        <taxon>Agaricomycotina</taxon>
        <taxon>Agaricomycetes</taxon>
        <taxon>Agaricomycetidae</taxon>
        <taxon>Atheliales</taxon>
        <taxon>Atheliaceae</taxon>
        <taxon>Athelia</taxon>
    </lineage>
</organism>
<evidence type="ECO:0000313" key="2">
    <source>
        <dbReference type="Proteomes" id="UP000076532"/>
    </source>
</evidence>
<dbReference type="EMBL" id="KV417565">
    <property type="protein sequence ID" value="KZP19299.1"/>
    <property type="molecule type" value="Genomic_DNA"/>
</dbReference>
<accession>A0A166HVZ7</accession>
<evidence type="ECO:0000313" key="1">
    <source>
        <dbReference type="EMBL" id="KZP19299.1"/>
    </source>
</evidence>
<reference evidence="1 2" key="1">
    <citation type="journal article" date="2016" name="Mol. Biol. Evol.">
        <title>Comparative Genomics of Early-Diverging Mushroom-Forming Fungi Provides Insights into the Origins of Lignocellulose Decay Capabilities.</title>
        <authorList>
            <person name="Nagy L.G."/>
            <person name="Riley R."/>
            <person name="Tritt A."/>
            <person name="Adam C."/>
            <person name="Daum C."/>
            <person name="Floudas D."/>
            <person name="Sun H."/>
            <person name="Yadav J.S."/>
            <person name="Pangilinan J."/>
            <person name="Larsson K.H."/>
            <person name="Matsuura K."/>
            <person name="Barry K."/>
            <person name="Labutti K."/>
            <person name="Kuo R."/>
            <person name="Ohm R.A."/>
            <person name="Bhattacharya S.S."/>
            <person name="Shirouzu T."/>
            <person name="Yoshinaga Y."/>
            <person name="Martin F.M."/>
            <person name="Grigoriev I.V."/>
            <person name="Hibbett D.S."/>
        </authorList>
    </citation>
    <scope>NUCLEOTIDE SEQUENCE [LARGE SCALE GENOMIC DNA]</scope>
    <source>
        <strain evidence="1 2">CBS 109695</strain>
    </source>
</reference>
<sequence>VPKNQLMPGLQKPHVNMTYVPETALLLVKPRVHHRGLLPSHATTLVRSRETVVFLSLLVRTNPGCTPTESHRCEASLEDSICPSL</sequence>
<keyword evidence="2" id="KW-1185">Reference proteome</keyword>